<comment type="caution">
    <text evidence="3">The sequence shown here is derived from an EMBL/GenBank/DDBJ whole genome shotgun (WGS) entry which is preliminary data.</text>
</comment>
<proteinExistence type="predicted"/>
<feature type="region of interest" description="Disordered" evidence="1">
    <location>
        <begin position="385"/>
        <end position="453"/>
    </location>
</feature>
<keyword evidence="4" id="KW-1185">Reference proteome</keyword>
<name>A0ABR2ZEC0_9AGAR</name>
<organism evidence="3 4">
    <name type="scientific">Marasmius tenuissimus</name>
    <dbReference type="NCBI Taxonomy" id="585030"/>
    <lineage>
        <taxon>Eukaryota</taxon>
        <taxon>Fungi</taxon>
        <taxon>Dikarya</taxon>
        <taxon>Basidiomycota</taxon>
        <taxon>Agaricomycotina</taxon>
        <taxon>Agaricomycetes</taxon>
        <taxon>Agaricomycetidae</taxon>
        <taxon>Agaricales</taxon>
        <taxon>Marasmiineae</taxon>
        <taxon>Marasmiaceae</taxon>
        <taxon>Marasmius</taxon>
    </lineage>
</organism>
<protein>
    <recommendedName>
        <fullName evidence="5">Transmembrane protein</fullName>
    </recommendedName>
</protein>
<dbReference type="EMBL" id="JBBXMP010000218">
    <property type="protein sequence ID" value="KAL0059569.1"/>
    <property type="molecule type" value="Genomic_DNA"/>
</dbReference>
<feature type="transmembrane region" description="Helical" evidence="2">
    <location>
        <begin position="340"/>
        <end position="364"/>
    </location>
</feature>
<evidence type="ECO:0000256" key="1">
    <source>
        <dbReference type="SAM" id="MobiDB-lite"/>
    </source>
</evidence>
<feature type="region of interest" description="Disordered" evidence="1">
    <location>
        <begin position="316"/>
        <end position="338"/>
    </location>
</feature>
<keyword evidence="2" id="KW-0812">Transmembrane</keyword>
<evidence type="ECO:0000313" key="3">
    <source>
        <dbReference type="EMBL" id="KAL0059569.1"/>
    </source>
</evidence>
<gene>
    <name evidence="3" type="ORF">AAF712_013683</name>
</gene>
<evidence type="ECO:0000256" key="2">
    <source>
        <dbReference type="SAM" id="Phobius"/>
    </source>
</evidence>
<keyword evidence="2" id="KW-0472">Membrane</keyword>
<accession>A0ABR2ZEC0</accession>
<evidence type="ECO:0008006" key="5">
    <source>
        <dbReference type="Google" id="ProtNLM"/>
    </source>
</evidence>
<reference evidence="3 4" key="1">
    <citation type="submission" date="2024-05" db="EMBL/GenBank/DDBJ databases">
        <title>A draft genome resource for the thread blight pathogen Marasmius tenuissimus strain MS-2.</title>
        <authorList>
            <person name="Yulfo-Soto G.E."/>
            <person name="Baruah I.K."/>
            <person name="Amoako-Attah I."/>
            <person name="Bukari Y."/>
            <person name="Meinhardt L.W."/>
            <person name="Bailey B.A."/>
            <person name="Cohen S.P."/>
        </authorList>
    </citation>
    <scope>NUCLEOTIDE SEQUENCE [LARGE SCALE GENOMIC DNA]</scope>
    <source>
        <strain evidence="3 4">MS-2</strain>
    </source>
</reference>
<dbReference type="Proteomes" id="UP001437256">
    <property type="component" value="Unassembled WGS sequence"/>
</dbReference>
<evidence type="ECO:0000313" key="4">
    <source>
        <dbReference type="Proteomes" id="UP001437256"/>
    </source>
</evidence>
<dbReference type="Gene3D" id="2.60.120.260">
    <property type="entry name" value="Galactose-binding domain-like"/>
    <property type="match status" value="2"/>
</dbReference>
<sequence>MAEPTYFRRVVVDDTDPRITYHTGAWNFDISSFDSFGERGDPYNKTMKGTNSGRAGFTFTFEGDYIQVKGAKDNRRIVREPNSTTDSADLLPKYTCQIDDIPIGTFPYELYMYATTNLVLCEQARLSRKNHTVTIDVTVDNPKTQMFWLDSIEYGPLDTVDLTQETLKVMSGDTRNSIYYNETGNWNVGTAGNQFIWTDFPGATMSFRFNGTFVALYGYIDHPSLPDRHADFDSSTGSYYIDNGSSTSFELARSDHLPSSPNNYTFWSNRHLFNVSLEYTGREHEMVISYSGAHNNPNEPPQWLAIDYFHVRNDRMPPIQGNGSVPGTSSQSDSNRKTPLGPIVGGVVGGIVALLTVAVLVWFFKSKRRREEIVPYMTQVTDTSVRSVVGGKDSLPGQSPPTGDHPSDNSLDVGGSAQPVATSRRHHDREIRYDQNMNGSSQLADAPPTYTPE</sequence>
<feature type="compositionally biased region" description="Polar residues" evidence="1">
    <location>
        <begin position="321"/>
        <end position="333"/>
    </location>
</feature>
<keyword evidence="2" id="KW-1133">Transmembrane helix</keyword>